<keyword evidence="3" id="KW-1185">Reference proteome</keyword>
<sequence length="192" mass="22367">MRDQATKLYQLITSSDQLRKARIGLYGAFKELHNYQFKEEDHLEFIKKLNLVEEKITSVDFTQHELDLTDESDQHAITAFLRLHLDFNYEGNVVFSQTSQFDAKNPNPYRGKMAAGEVKLIPPFCHLRSQFRPPDSCLASRFQDDDEDEIEYEPTPNRPADNQKTTDPKESIPDYNLQSLKQIAIDNQRLSR</sequence>
<comment type="caution">
    <text evidence="2">The sequence shown here is derived from an EMBL/GenBank/DDBJ whole genome shotgun (WGS) entry which is preliminary data.</text>
</comment>
<name>X6MP55_RETFI</name>
<dbReference type="EMBL" id="ASPP01018799">
    <property type="protein sequence ID" value="ETO15783.1"/>
    <property type="molecule type" value="Genomic_DNA"/>
</dbReference>
<protein>
    <submittedName>
        <fullName evidence="2">Uncharacterized protein</fullName>
    </submittedName>
</protein>
<evidence type="ECO:0000313" key="3">
    <source>
        <dbReference type="Proteomes" id="UP000023152"/>
    </source>
</evidence>
<gene>
    <name evidence="2" type="ORF">RFI_21580</name>
</gene>
<organism evidence="2 3">
    <name type="scientific">Reticulomyxa filosa</name>
    <dbReference type="NCBI Taxonomy" id="46433"/>
    <lineage>
        <taxon>Eukaryota</taxon>
        <taxon>Sar</taxon>
        <taxon>Rhizaria</taxon>
        <taxon>Retaria</taxon>
        <taxon>Foraminifera</taxon>
        <taxon>Monothalamids</taxon>
        <taxon>Reticulomyxidae</taxon>
        <taxon>Reticulomyxa</taxon>
    </lineage>
</organism>
<proteinExistence type="predicted"/>
<dbReference type="Proteomes" id="UP000023152">
    <property type="component" value="Unassembled WGS sequence"/>
</dbReference>
<evidence type="ECO:0000256" key="1">
    <source>
        <dbReference type="SAM" id="MobiDB-lite"/>
    </source>
</evidence>
<feature type="region of interest" description="Disordered" evidence="1">
    <location>
        <begin position="136"/>
        <end position="178"/>
    </location>
</feature>
<reference evidence="2 3" key="1">
    <citation type="journal article" date="2013" name="Curr. Biol.">
        <title>The Genome of the Foraminiferan Reticulomyxa filosa.</title>
        <authorList>
            <person name="Glockner G."/>
            <person name="Hulsmann N."/>
            <person name="Schleicher M."/>
            <person name="Noegel A.A."/>
            <person name="Eichinger L."/>
            <person name="Gallinger C."/>
            <person name="Pawlowski J."/>
            <person name="Sierra R."/>
            <person name="Euteneuer U."/>
            <person name="Pillet L."/>
            <person name="Moustafa A."/>
            <person name="Platzer M."/>
            <person name="Groth M."/>
            <person name="Szafranski K."/>
            <person name="Schliwa M."/>
        </authorList>
    </citation>
    <scope>NUCLEOTIDE SEQUENCE [LARGE SCALE GENOMIC DNA]</scope>
</reference>
<dbReference type="AlphaFoldDB" id="X6MP55"/>
<evidence type="ECO:0000313" key="2">
    <source>
        <dbReference type="EMBL" id="ETO15783.1"/>
    </source>
</evidence>
<accession>X6MP55</accession>